<dbReference type="SUPFAM" id="SSF57184">
    <property type="entry name" value="Growth factor receptor domain"/>
    <property type="match status" value="1"/>
</dbReference>
<dbReference type="GO" id="GO:0005178">
    <property type="term" value="F:integrin binding"/>
    <property type="evidence" value="ECO:0007669"/>
    <property type="project" value="TreeGrafter"/>
</dbReference>
<organism evidence="10 11">
    <name type="scientific">Cyprinodon variegatus</name>
    <name type="common">Sheepshead minnow</name>
    <dbReference type="NCBI Taxonomy" id="28743"/>
    <lineage>
        <taxon>Eukaryota</taxon>
        <taxon>Metazoa</taxon>
        <taxon>Chordata</taxon>
        <taxon>Craniata</taxon>
        <taxon>Vertebrata</taxon>
        <taxon>Euteleostomi</taxon>
        <taxon>Actinopterygii</taxon>
        <taxon>Neopterygii</taxon>
        <taxon>Teleostei</taxon>
        <taxon>Neoteleostei</taxon>
        <taxon>Acanthomorphata</taxon>
        <taxon>Ovalentaria</taxon>
        <taxon>Atherinomorphae</taxon>
        <taxon>Cyprinodontiformes</taxon>
        <taxon>Cyprinodontidae</taxon>
        <taxon>Cyprinodon</taxon>
    </lineage>
</organism>
<dbReference type="Pfam" id="PF19035">
    <property type="entry name" value="TSP1_CCN"/>
    <property type="match status" value="1"/>
</dbReference>
<dbReference type="OMA" id="CYCEELV"/>
<evidence type="ECO:0000256" key="2">
    <source>
        <dbReference type="ARBA" id="ARBA00022729"/>
    </source>
</evidence>
<protein>
    <recommendedName>
        <fullName evidence="5">CCN family member 1</fullName>
    </recommendedName>
    <alternativeName>
        <fullName evidence="7">Cellular communication network factor 1</fullName>
    </alternativeName>
    <alternativeName>
        <fullName evidence="6">Protein CYR61</fullName>
    </alternativeName>
</protein>
<dbReference type="InterPro" id="IPR043973">
    <property type="entry name" value="TSP1_CCN"/>
</dbReference>
<dbReference type="AlphaFoldDB" id="A0A3Q2DHQ5"/>
<dbReference type="GO" id="GO:0007155">
    <property type="term" value="P:cell adhesion"/>
    <property type="evidence" value="ECO:0007669"/>
    <property type="project" value="TreeGrafter"/>
</dbReference>
<dbReference type="GO" id="GO:0030335">
    <property type="term" value="P:positive regulation of cell migration"/>
    <property type="evidence" value="ECO:0007669"/>
    <property type="project" value="TreeGrafter"/>
</dbReference>
<dbReference type="PROSITE" id="PS50184">
    <property type="entry name" value="VWFC_2"/>
    <property type="match status" value="1"/>
</dbReference>
<evidence type="ECO:0000313" key="11">
    <source>
        <dbReference type="Proteomes" id="UP000265020"/>
    </source>
</evidence>
<dbReference type="PANTHER" id="PTHR11348">
    <property type="entry name" value="CONNECTIVE TISSUE GROWTH FACTOR-RELATED"/>
    <property type="match status" value="1"/>
</dbReference>
<keyword evidence="3" id="KW-1015">Disulfide bond</keyword>
<dbReference type="InterPro" id="IPR001007">
    <property type="entry name" value="VWF_dom"/>
</dbReference>
<dbReference type="Gene3D" id="2.20.100.10">
    <property type="entry name" value="Thrombospondin type-1 (TSP1) repeat"/>
    <property type="match status" value="1"/>
</dbReference>
<evidence type="ECO:0000256" key="1">
    <source>
        <dbReference type="ARBA" id="ARBA00008125"/>
    </source>
</evidence>
<dbReference type="GO" id="GO:0008201">
    <property type="term" value="F:heparin binding"/>
    <property type="evidence" value="ECO:0007669"/>
    <property type="project" value="TreeGrafter"/>
</dbReference>
<dbReference type="GO" id="GO:0045597">
    <property type="term" value="P:positive regulation of cell differentiation"/>
    <property type="evidence" value="ECO:0007669"/>
    <property type="project" value="TreeGrafter"/>
</dbReference>
<dbReference type="SUPFAM" id="SSF57603">
    <property type="entry name" value="FnI-like domain"/>
    <property type="match status" value="1"/>
</dbReference>
<dbReference type="SMART" id="SM00121">
    <property type="entry name" value="IB"/>
    <property type="match status" value="1"/>
</dbReference>
<comment type="similarity">
    <text evidence="1">Belongs to the CCN family.</text>
</comment>
<dbReference type="Pfam" id="PF00219">
    <property type="entry name" value="IGFBP"/>
    <property type="match status" value="1"/>
</dbReference>
<reference evidence="10" key="2">
    <citation type="submission" date="2025-09" db="UniProtKB">
        <authorList>
            <consortium name="Ensembl"/>
        </authorList>
    </citation>
    <scope>IDENTIFICATION</scope>
</reference>
<dbReference type="Proteomes" id="UP000265020">
    <property type="component" value="Unassembled WGS sequence"/>
</dbReference>
<dbReference type="InterPro" id="IPR036383">
    <property type="entry name" value="TSP1_rpt_sf"/>
</dbReference>
<evidence type="ECO:0000259" key="9">
    <source>
        <dbReference type="PROSITE" id="PS51323"/>
    </source>
</evidence>
<dbReference type="PROSITE" id="PS51323">
    <property type="entry name" value="IGFBP_N_2"/>
    <property type="match status" value="1"/>
</dbReference>
<reference evidence="10" key="1">
    <citation type="submission" date="2025-08" db="UniProtKB">
        <authorList>
            <consortium name="Ensembl"/>
        </authorList>
    </citation>
    <scope>IDENTIFICATION</scope>
</reference>
<evidence type="ECO:0000256" key="4">
    <source>
        <dbReference type="ARBA" id="ARBA00023183"/>
    </source>
</evidence>
<evidence type="ECO:0000256" key="5">
    <source>
        <dbReference type="ARBA" id="ARBA00039941"/>
    </source>
</evidence>
<dbReference type="SMART" id="SM00209">
    <property type="entry name" value="TSP1"/>
    <property type="match status" value="1"/>
</dbReference>
<accession>A0A3Q2DHQ5</accession>
<dbReference type="PROSITE" id="PS51257">
    <property type="entry name" value="PROKAR_LIPOPROTEIN"/>
    <property type="match status" value="1"/>
</dbReference>
<evidence type="ECO:0000313" key="10">
    <source>
        <dbReference type="Ensembl" id="ENSCVAP00000018194.1"/>
    </source>
</evidence>
<keyword evidence="2" id="KW-0732">Signal</keyword>
<keyword evidence="11" id="KW-1185">Reference proteome</keyword>
<keyword evidence="4" id="KW-0340">Growth factor binding</keyword>
<evidence type="ECO:0000256" key="3">
    <source>
        <dbReference type="ARBA" id="ARBA00023157"/>
    </source>
</evidence>
<dbReference type="SUPFAM" id="SSF82895">
    <property type="entry name" value="TSP-1 type 1 repeat"/>
    <property type="match status" value="1"/>
</dbReference>
<dbReference type="GeneTree" id="ENSGT00940000155151"/>
<dbReference type="Gene3D" id="2.10.70.10">
    <property type="entry name" value="Complement Module, domain 1"/>
    <property type="match status" value="1"/>
</dbReference>
<dbReference type="InterPro" id="IPR000884">
    <property type="entry name" value="TSP1_rpt"/>
</dbReference>
<evidence type="ECO:0000259" key="8">
    <source>
        <dbReference type="PROSITE" id="PS50184"/>
    </source>
</evidence>
<dbReference type="PROSITE" id="PS50092">
    <property type="entry name" value="TSP1"/>
    <property type="match status" value="1"/>
</dbReference>
<dbReference type="PROSITE" id="PS01208">
    <property type="entry name" value="VWFC_1"/>
    <property type="match status" value="1"/>
</dbReference>
<dbReference type="PANTHER" id="PTHR11348:SF18">
    <property type="entry name" value="CCN FAMILY MEMBER 1"/>
    <property type="match status" value="1"/>
</dbReference>
<dbReference type="GO" id="GO:0007165">
    <property type="term" value="P:signal transduction"/>
    <property type="evidence" value="ECO:0007669"/>
    <property type="project" value="InterPro"/>
</dbReference>
<evidence type="ECO:0000256" key="6">
    <source>
        <dbReference type="ARBA" id="ARBA00042204"/>
    </source>
</evidence>
<dbReference type="GO" id="GO:0031012">
    <property type="term" value="C:extracellular matrix"/>
    <property type="evidence" value="ECO:0007669"/>
    <property type="project" value="TreeGrafter"/>
</dbReference>
<dbReference type="Pfam" id="PF00093">
    <property type="entry name" value="VWC"/>
    <property type="match status" value="1"/>
</dbReference>
<dbReference type="InterPro" id="IPR050941">
    <property type="entry name" value="CCN"/>
</dbReference>
<gene>
    <name evidence="10" type="primary">CCN1</name>
</gene>
<proteinExistence type="inferred from homology"/>
<dbReference type="GO" id="GO:0019838">
    <property type="term" value="F:growth factor binding"/>
    <property type="evidence" value="ECO:0007669"/>
    <property type="project" value="UniProtKB-KW"/>
</dbReference>
<dbReference type="InterPro" id="IPR000867">
    <property type="entry name" value="IGFBP-like"/>
</dbReference>
<sequence length="237" mass="25568">MKGALQQDEQFTLSCQVSASCPTACQCPPDVPVCAAGVALMLDSCGCCKVCARQLNEDCSRTRPCDSAKGLECNFGGGSDAAQGICRAKLDGRSCEFNSRIYQNGETFQTNCKYRCTCTDGYIRCASLCNRDLSMYEVGCAKWKKVKAKGKCCERLICLKDANTGRSKSAKVSQCKLQTTAWSPCSKSCGPGISSRMTNNNTECKLVTETQTCEIHSCKKTPNKGTPLTSPQNNSTI</sequence>
<dbReference type="InterPro" id="IPR009030">
    <property type="entry name" value="Growth_fac_rcpt_cys_sf"/>
</dbReference>
<dbReference type="Ensembl" id="ENSCVAT00000027080.1">
    <property type="protein sequence ID" value="ENSCVAP00000018194.1"/>
    <property type="gene ID" value="ENSCVAG00000021432.1"/>
</dbReference>
<dbReference type="GO" id="GO:0005615">
    <property type="term" value="C:extracellular space"/>
    <property type="evidence" value="ECO:0007669"/>
    <property type="project" value="TreeGrafter"/>
</dbReference>
<feature type="domain" description="VWFC" evidence="8">
    <location>
        <begin position="93"/>
        <end position="159"/>
    </location>
</feature>
<feature type="domain" description="IGFBP N-terminal" evidence="9">
    <location>
        <begin position="17"/>
        <end position="89"/>
    </location>
</feature>
<dbReference type="SMART" id="SM00214">
    <property type="entry name" value="VWC"/>
    <property type="match status" value="1"/>
</dbReference>
<evidence type="ECO:0000256" key="7">
    <source>
        <dbReference type="ARBA" id="ARBA00042351"/>
    </source>
</evidence>
<name>A0A3Q2DHQ5_CYPVA</name>